<dbReference type="VEuPathDB" id="VectorBase:FBgn0262111"/>
<dbReference type="GO" id="GO:0035317">
    <property type="term" value="P:imaginal disc-derived wing hair organization"/>
    <property type="evidence" value="ECO:0000315"/>
    <property type="project" value="FlyBase"/>
</dbReference>
<dbReference type="AlphaFoldDB" id="Q24339"/>
<dbReference type="EMBL" id="D45372">
    <property type="protein sequence ID" value="BAA08228.1"/>
    <property type="molecule type" value="mRNA"/>
</dbReference>
<dbReference type="OrthoDB" id="10261302at2759"/>
<reference evidence="6" key="1">
    <citation type="journal article" date="1995" name="Proc. Natl. Acad. Sci. U.S.A.">
        <title>An intragenic tandem duplication of genomic DNA is responsible for the f3N mutation of Drosophila melanogaster.</title>
        <authorList>
            <person name="Ishimaru S."/>
            <person name="Green M.M."/>
            <person name="Saigo K."/>
        </authorList>
    </citation>
    <scope>NUCLEOTIDE SEQUENCE</scope>
    <source>
        <strain evidence="6">Forked-3N</strain>
    </source>
</reference>
<evidence type="ECO:0000313" key="7">
    <source>
        <dbReference type="FlyBase" id="FBgn0262111"/>
    </source>
</evidence>
<dbReference type="InterPro" id="IPR036770">
    <property type="entry name" value="Ankyrin_rpt-contain_sf"/>
</dbReference>
<dbReference type="PROSITE" id="PS50297">
    <property type="entry name" value="ANK_REP_REGION"/>
    <property type="match status" value="1"/>
</dbReference>
<organism evidence="6">
    <name type="scientific">Drosophila melanogaster</name>
    <name type="common">Fruit fly</name>
    <dbReference type="NCBI Taxonomy" id="7227"/>
    <lineage>
        <taxon>Eukaryota</taxon>
        <taxon>Metazoa</taxon>
        <taxon>Ecdysozoa</taxon>
        <taxon>Arthropoda</taxon>
        <taxon>Hexapoda</taxon>
        <taxon>Insecta</taxon>
        <taxon>Pterygota</taxon>
        <taxon>Neoptera</taxon>
        <taxon>Endopterygota</taxon>
        <taxon>Diptera</taxon>
        <taxon>Brachycera</taxon>
        <taxon>Muscomorpha</taxon>
        <taxon>Ephydroidea</taxon>
        <taxon>Drosophilidae</taxon>
        <taxon>Drosophila</taxon>
        <taxon>Sophophora</taxon>
    </lineage>
</organism>
<comment type="subcellular location">
    <subcellularLocation>
        <location evidence="1">Cell projection</location>
        <location evidence="1">Stereocilium</location>
    </subcellularLocation>
</comment>
<keyword evidence="2" id="KW-0677">Repeat</keyword>
<evidence type="ECO:0000256" key="4">
    <source>
        <dbReference type="ARBA" id="ARBA00023043"/>
    </source>
</evidence>
<proteinExistence type="evidence at transcript level"/>
<dbReference type="SUPFAM" id="SSF48403">
    <property type="entry name" value="Ankyrin repeat"/>
    <property type="match status" value="1"/>
</dbReference>
<dbReference type="PANTHER" id="PTHR24153">
    <property type="entry name" value="ESPIN"/>
    <property type="match status" value="1"/>
</dbReference>
<dbReference type="Gene3D" id="1.25.40.20">
    <property type="entry name" value="Ankyrin repeat-containing domain"/>
    <property type="match status" value="1"/>
</dbReference>
<dbReference type="GO" id="GO:0032420">
    <property type="term" value="C:stereocilium"/>
    <property type="evidence" value="ECO:0007669"/>
    <property type="project" value="UniProtKB-SubCell"/>
</dbReference>
<dbReference type="FlyBase" id="FBgn0262111">
    <property type="gene designation" value="f"/>
</dbReference>
<feature type="repeat" description="ANK" evidence="5">
    <location>
        <begin position="15"/>
        <end position="47"/>
    </location>
</feature>
<evidence type="ECO:0000256" key="2">
    <source>
        <dbReference type="ARBA" id="ARBA00022737"/>
    </source>
</evidence>
<dbReference type="GO" id="GO:0051017">
    <property type="term" value="P:actin filament bundle assembly"/>
    <property type="evidence" value="ECO:0000315"/>
    <property type="project" value="FlyBase"/>
</dbReference>
<dbReference type="PANTHER" id="PTHR24153:SF8">
    <property type="entry name" value="FORKED, ISOFORM F"/>
    <property type="match status" value="1"/>
</dbReference>
<feature type="repeat" description="ANK" evidence="5">
    <location>
        <begin position="50"/>
        <end position="83"/>
    </location>
</feature>
<dbReference type="GO" id="GO:0007605">
    <property type="term" value="P:sensory perception of sound"/>
    <property type="evidence" value="ECO:0000315"/>
    <property type="project" value="FlyBase"/>
</dbReference>
<dbReference type="InterPro" id="IPR002110">
    <property type="entry name" value="Ankyrin_rpt"/>
</dbReference>
<keyword evidence="4 5" id="KW-0040">ANK repeat</keyword>
<dbReference type="UCSC" id="CG5424-RG">
    <property type="organism name" value="d. melanogaster"/>
</dbReference>
<gene>
    <name evidence="7" type="primary">f</name>
    <name evidence="6" type="synonym">forked</name>
    <name evidence="7" type="ORF">CG42864</name>
</gene>
<name>Q24339_DROME</name>
<dbReference type="Pfam" id="PF12796">
    <property type="entry name" value="Ank_2"/>
    <property type="match status" value="1"/>
</dbReference>
<keyword evidence="3" id="KW-1009">Hearing</keyword>
<dbReference type="GO" id="GO:0008407">
    <property type="term" value="P:chaeta morphogenesis"/>
    <property type="evidence" value="ECO:0000315"/>
    <property type="project" value="FlyBase"/>
</dbReference>
<evidence type="ECO:0000313" key="6">
    <source>
        <dbReference type="EMBL" id="BAA08228.1"/>
    </source>
</evidence>
<dbReference type="GO" id="GO:0048800">
    <property type="term" value="P:antennal morphogenesis"/>
    <property type="evidence" value="ECO:0000315"/>
    <property type="project" value="FlyBase"/>
</dbReference>
<evidence type="ECO:0000256" key="1">
    <source>
        <dbReference type="ARBA" id="ARBA00004645"/>
    </source>
</evidence>
<dbReference type="AGR" id="FB:FBgn0262111"/>
<evidence type="ECO:0000256" key="3">
    <source>
        <dbReference type="ARBA" id="ARBA00022740"/>
    </source>
</evidence>
<evidence type="ECO:0000256" key="5">
    <source>
        <dbReference type="PROSITE-ProRule" id="PRU00023"/>
    </source>
</evidence>
<accession>Q24339</accession>
<dbReference type="GO" id="GO:0035017">
    <property type="term" value="P:cuticle pattern formation"/>
    <property type="evidence" value="ECO:0000315"/>
    <property type="project" value="FlyBase"/>
</dbReference>
<dbReference type="GO" id="GO:0009913">
    <property type="term" value="P:epidermal cell differentiation"/>
    <property type="evidence" value="ECO:0000315"/>
    <property type="project" value="FlyBase"/>
</dbReference>
<protein>
    <submittedName>
        <fullName evidence="6">Aberrant large forked product</fullName>
    </submittedName>
</protein>
<sequence>MYHPGSVSGSERPNGGALALHYAAARGCLDCVQLLVGASVDICANTQMDNDVTPVYLAAQEGHLEVLKFLVLEAGGSLYVRARDGMAPIHAASQMGCLDCLKWMRQYANGQRCHARLPGGAGGPLGGAQVSGARGRRLFVRPCTRRNGTDPCRFTNGLLGLPQMDGPGSRCGSQFKGWRWSYALALCRLPWTSIRSPLAAQSRSQIVPG</sequence>
<dbReference type="ExpressionAtlas" id="Q24339">
    <property type="expression patterns" value="baseline and differential"/>
</dbReference>
<dbReference type="PROSITE" id="PS50088">
    <property type="entry name" value="ANK_REPEAT"/>
    <property type="match status" value="2"/>
</dbReference>
<dbReference type="SMART" id="SM00248">
    <property type="entry name" value="ANK"/>
    <property type="match status" value="3"/>
</dbReference>
<dbReference type="InterPro" id="IPR052420">
    <property type="entry name" value="Espin/Espin-like"/>
</dbReference>